<sequence length="113" mass="12182">MHLIFVSVFFGGPSLKFHLTSGCCSGGGVPAALEMNLDLSLCRTEIPRTSNHIIASRELTKTCIWGGGGGDPTFTISIEKDSWTDALGQRHLKERRAPGGGRDERGTKPRLIS</sequence>
<dbReference type="AlphaFoldDB" id="A0A2P2LQV4"/>
<evidence type="ECO:0000256" key="1">
    <source>
        <dbReference type="SAM" id="MobiDB-lite"/>
    </source>
</evidence>
<feature type="region of interest" description="Disordered" evidence="1">
    <location>
        <begin position="89"/>
        <end position="113"/>
    </location>
</feature>
<evidence type="ECO:0000313" key="2">
    <source>
        <dbReference type="EMBL" id="MBX20352.1"/>
    </source>
</evidence>
<proteinExistence type="predicted"/>
<dbReference type="EMBL" id="GGEC01039868">
    <property type="protein sequence ID" value="MBX20352.1"/>
    <property type="molecule type" value="Transcribed_RNA"/>
</dbReference>
<reference evidence="2" key="1">
    <citation type="submission" date="2018-02" db="EMBL/GenBank/DDBJ databases">
        <title>Rhizophora mucronata_Transcriptome.</title>
        <authorList>
            <person name="Meera S.P."/>
            <person name="Sreeshan A."/>
            <person name="Augustine A."/>
        </authorList>
    </citation>
    <scope>NUCLEOTIDE SEQUENCE</scope>
    <source>
        <tissue evidence="2">Leaf</tissue>
    </source>
</reference>
<protein>
    <submittedName>
        <fullName evidence="2">Uncharacterized protein MANES_15G165400</fullName>
    </submittedName>
</protein>
<feature type="compositionally biased region" description="Basic and acidic residues" evidence="1">
    <location>
        <begin position="95"/>
        <end position="107"/>
    </location>
</feature>
<accession>A0A2P2LQV4</accession>
<organism evidence="2">
    <name type="scientific">Rhizophora mucronata</name>
    <name type="common">Asiatic mangrove</name>
    <dbReference type="NCBI Taxonomy" id="61149"/>
    <lineage>
        <taxon>Eukaryota</taxon>
        <taxon>Viridiplantae</taxon>
        <taxon>Streptophyta</taxon>
        <taxon>Embryophyta</taxon>
        <taxon>Tracheophyta</taxon>
        <taxon>Spermatophyta</taxon>
        <taxon>Magnoliopsida</taxon>
        <taxon>eudicotyledons</taxon>
        <taxon>Gunneridae</taxon>
        <taxon>Pentapetalae</taxon>
        <taxon>rosids</taxon>
        <taxon>fabids</taxon>
        <taxon>Malpighiales</taxon>
        <taxon>Rhizophoraceae</taxon>
        <taxon>Rhizophora</taxon>
    </lineage>
</organism>
<name>A0A2P2LQV4_RHIMU</name>